<dbReference type="VEuPathDB" id="FungiDB:ASPZODRAFT_169644"/>
<name>A0A1L9S7D2_9EURO</name>
<organism evidence="1 2">
    <name type="scientific">Penicilliopsis zonata CBS 506.65</name>
    <dbReference type="NCBI Taxonomy" id="1073090"/>
    <lineage>
        <taxon>Eukaryota</taxon>
        <taxon>Fungi</taxon>
        <taxon>Dikarya</taxon>
        <taxon>Ascomycota</taxon>
        <taxon>Pezizomycotina</taxon>
        <taxon>Eurotiomycetes</taxon>
        <taxon>Eurotiomycetidae</taxon>
        <taxon>Eurotiales</taxon>
        <taxon>Aspergillaceae</taxon>
        <taxon>Penicilliopsis</taxon>
    </lineage>
</organism>
<dbReference type="Gene3D" id="3.30.420.40">
    <property type="match status" value="2"/>
</dbReference>
<dbReference type="STRING" id="1073090.A0A1L9S7D2"/>
<sequence length="546" mass="61235">MDSFPGVPRLIVAVDYGTTGTSKIIFPSHLFVFFPLITSKSKGVSYVHCGGNADNITTVSKWPPRTRGEKVPSRISYSEGGIVPPLWGFEVTPDAEAFVWTKLLLDQNLQHGDFNDEILEKVVGFEIMKLPAGRDAVTTIADFLAQLYNIGHQAQRLPRVRWNFGSQCQPAGLRRSRVSCRMQYNYRAGFGSDHFLHRVNIMSEPEAAALSIVHETELNLQCGDGVLVCDCGGGTVDITTLYITEIDPIPCFDQITTVTGGRCGGAAIDARLYQLLAYKYMGACDEFLPRLFRPGSQFMNAFQQIKQDFDGTGDKSWKIPVECFKTEIIPFSQKAPSVLVLDSRDLCDLYDPVLSRIFALIMTQITAANTHCRRNIINVSTVVYVAKRGRRQRFPEEPLFEPVSDVSRPLTSVGDIMGERYPTHYQAYQNVRLFHWQHESPIKPIEIYECTLVTPPCQLDPHLQILDGLLTSNELDTPEGMACIDLIACDFCNVDLSRFPHQIMAGRMMYELEIAIQVSLTDHTIQFCAYALGQEIGRKEVLMANH</sequence>
<dbReference type="Proteomes" id="UP000184188">
    <property type="component" value="Unassembled WGS sequence"/>
</dbReference>
<dbReference type="OrthoDB" id="2963168at2759"/>
<protein>
    <recommendedName>
        <fullName evidence="3">Actin-like ATPase domain-containing protein</fullName>
    </recommendedName>
</protein>
<evidence type="ECO:0000313" key="1">
    <source>
        <dbReference type="EMBL" id="OJJ43061.1"/>
    </source>
</evidence>
<reference evidence="2" key="1">
    <citation type="journal article" date="2017" name="Genome Biol.">
        <title>Comparative genomics reveals high biological diversity and specific adaptations in the industrially and medically important fungal genus Aspergillus.</title>
        <authorList>
            <person name="de Vries R.P."/>
            <person name="Riley R."/>
            <person name="Wiebenga A."/>
            <person name="Aguilar-Osorio G."/>
            <person name="Amillis S."/>
            <person name="Uchima C.A."/>
            <person name="Anderluh G."/>
            <person name="Asadollahi M."/>
            <person name="Askin M."/>
            <person name="Barry K."/>
            <person name="Battaglia E."/>
            <person name="Bayram O."/>
            <person name="Benocci T."/>
            <person name="Braus-Stromeyer S.A."/>
            <person name="Caldana C."/>
            <person name="Canovas D."/>
            <person name="Cerqueira G.C."/>
            <person name="Chen F."/>
            <person name="Chen W."/>
            <person name="Choi C."/>
            <person name="Clum A."/>
            <person name="Dos Santos R.A."/>
            <person name="Damasio A.R."/>
            <person name="Diallinas G."/>
            <person name="Emri T."/>
            <person name="Fekete E."/>
            <person name="Flipphi M."/>
            <person name="Freyberg S."/>
            <person name="Gallo A."/>
            <person name="Gournas C."/>
            <person name="Habgood R."/>
            <person name="Hainaut M."/>
            <person name="Harispe M.L."/>
            <person name="Henrissat B."/>
            <person name="Hilden K.S."/>
            <person name="Hope R."/>
            <person name="Hossain A."/>
            <person name="Karabika E."/>
            <person name="Karaffa L."/>
            <person name="Karanyi Z."/>
            <person name="Krasevec N."/>
            <person name="Kuo A."/>
            <person name="Kusch H."/>
            <person name="LaButti K."/>
            <person name="Lagendijk E.L."/>
            <person name="Lapidus A."/>
            <person name="Levasseur A."/>
            <person name="Lindquist E."/>
            <person name="Lipzen A."/>
            <person name="Logrieco A.F."/>
            <person name="MacCabe A."/>
            <person name="Maekelae M.R."/>
            <person name="Malavazi I."/>
            <person name="Melin P."/>
            <person name="Meyer V."/>
            <person name="Mielnichuk N."/>
            <person name="Miskei M."/>
            <person name="Molnar A.P."/>
            <person name="Mule G."/>
            <person name="Ngan C.Y."/>
            <person name="Orejas M."/>
            <person name="Orosz E."/>
            <person name="Ouedraogo J.P."/>
            <person name="Overkamp K.M."/>
            <person name="Park H.-S."/>
            <person name="Perrone G."/>
            <person name="Piumi F."/>
            <person name="Punt P.J."/>
            <person name="Ram A.F."/>
            <person name="Ramon A."/>
            <person name="Rauscher S."/>
            <person name="Record E."/>
            <person name="Riano-Pachon D.M."/>
            <person name="Robert V."/>
            <person name="Roehrig J."/>
            <person name="Ruller R."/>
            <person name="Salamov A."/>
            <person name="Salih N.S."/>
            <person name="Samson R.A."/>
            <person name="Sandor E."/>
            <person name="Sanguinetti M."/>
            <person name="Schuetze T."/>
            <person name="Sepcic K."/>
            <person name="Shelest E."/>
            <person name="Sherlock G."/>
            <person name="Sophianopoulou V."/>
            <person name="Squina F.M."/>
            <person name="Sun H."/>
            <person name="Susca A."/>
            <person name="Todd R.B."/>
            <person name="Tsang A."/>
            <person name="Unkles S.E."/>
            <person name="van de Wiele N."/>
            <person name="van Rossen-Uffink D."/>
            <person name="Oliveira J.V."/>
            <person name="Vesth T.C."/>
            <person name="Visser J."/>
            <person name="Yu J.-H."/>
            <person name="Zhou M."/>
            <person name="Andersen M.R."/>
            <person name="Archer D.B."/>
            <person name="Baker S.E."/>
            <person name="Benoit I."/>
            <person name="Brakhage A.A."/>
            <person name="Braus G.H."/>
            <person name="Fischer R."/>
            <person name="Frisvad J.C."/>
            <person name="Goldman G.H."/>
            <person name="Houbraken J."/>
            <person name="Oakley B."/>
            <person name="Pocsi I."/>
            <person name="Scazzocchio C."/>
            <person name="Seiboth B."/>
            <person name="vanKuyk P.A."/>
            <person name="Wortman J."/>
            <person name="Dyer P.S."/>
            <person name="Grigoriev I.V."/>
        </authorList>
    </citation>
    <scope>NUCLEOTIDE SEQUENCE [LARGE SCALE GENOMIC DNA]</scope>
    <source>
        <strain evidence="2">CBS 506.65</strain>
    </source>
</reference>
<dbReference type="RefSeq" id="XP_022577571.1">
    <property type="nucleotide sequence ID" value="XM_022726901.1"/>
</dbReference>
<dbReference type="Gene3D" id="3.90.640.10">
    <property type="entry name" value="Actin, Chain A, domain 4"/>
    <property type="match status" value="1"/>
</dbReference>
<dbReference type="CDD" id="cd10170">
    <property type="entry name" value="ASKHA_NBD_HSP70"/>
    <property type="match status" value="1"/>
</dbReference>
<dbReference type="GeneID" id="34613365"/>
<dbReference type="PANTHER" id="PTHR42749:SF1">
    <property type="entry name" value="CELL SHAPE-DETERMINING PROTEIN MREB"/>
    <property type="match status" value="1"/>
</dbReference>
<evidence type="ECO:0000313" key="2">
    <source>
        <dbReference type="Proteomes" id="UP000184188"/>
    </source>
</evidence>
<dbReference type="EMBL" id="KV878354">
    <property type="protein sequence ID" value="OJJ43061.1"/>
    <property type="molecule type" value="Genomic_DNA"/>
</dbReference>
<dbReference type="PANTHER" id="PTHR42749">
    <property type="entry name" value="CELL SHAPE-DETERMINING PROTEIN MREB"/>
    <property type="match status" value="1"/>
</dbReference>
<dbReference type="SUPFAM" id="SSF53067">
    <property type="entry name" value="Actin-like ATPase domain"/>
    <property type="match status" value="1"/>
</dbReference>
<dbReference type="AlphaFoldDB" id="A0A1L9S7D2"/>
<gene>
    <name evidence="1" type="ORF">ASPZODRAFT_169644</name>
</gene>
<keyword evidence="2" id="KW-1185">Reference proteome</keyword>
<evidence type="ECO:0008006" key="3">
    <source>
        <dbReference type="Google" id="ProtNLM"/>
    </source>
</evidence>
<proteinExistence type="predicted"/>
<dbReference type="InterPro" id="IPR043129">
    <property type="entry name" value="ATPase_NBD"/>
</dbReference>
<accession>A0A1L9S7D2</accession>